<protein>
    <submittedName>
        <fullName evidence="2">PCQ3_1</fullName>
    </submittedName>
</protein>
<accession>G2G3M4</accession>
<dbReference type="PATRIC" id="fig|700597.3.peg.70"/>
<dbReference type="EMBL" id="AGBF01000001">
    <property type="protein sequence ID" value="EGX61770.1"/>
    <property type="molecule type" value="Genomic_DNA"/>
</dbReference>
<comment type="caution">
    <text evidence="2">The sequence shown here is derived from an EMBL/GenBank/DDBJ whole genome shotgun (WGS) entry which is preliminary data.</text>
</comment>
<sequence length="235" mass="25919">MDILLNRADRTYNRLESGRWPNPPEEYLVAVGRLLKLTPDEYHLLWLHTRGHRPAHPLYPEAGVRAAELWQEACDGQRHMMYVTDLAWNVIAHNPAFAAMFVGGKAPQNTARWMLLTEEARTTLMDWETSWAPSLSSQLQAALAENAHSEDLRAIDADVRADPVAGPIYTAPGSPSIAPDGVVRRLNHPLYGPGIAKMVASAPYASPHARAIIVIFHPDDERANASITGEIGHTG</sequence>
<reference evidence="2 3" key="1">
    <citation type="submission" date="2011-08" db="EMBL/GenBank/DDBJ databases">
        <authorList>
            <person name="Lin Y."/>
            <person name="Hao X."/>
            <person name="Johnstone L."/>
            <person name="Miller S.J."/>
            <person name="Wei G."/>
            <person name="Rensing C."/>
        </authorList>
    </citation>
    <scope>NUCLEOTIDE SEQUENCE [LARGE SCALE GENOMIC DNA]</scope>
    <source>
        <strain evidence="2 3">K42</strain>
    </source>
</reference>
<proteinExistence type="predicted"/>
<dbReference type="InterPro" id="IPR041413">
    <property type="entry name" value="MLTR_LBD"/>
</dbReference>
<keyword evidence="3" id="KW-1185">Reference proteome</keyword>
<dbReference type="AlphaFoldDB" id="G2G3M4"/>
<evidence type="ECO:0000259" key="1">
    <source>
        <dbReference type="Pfam" id="PF17765"/>
    </source>
</evidence>
<dbReference type="Proteomes" id="UP000004217">
    <property type="component" value="Unassembled WGS sequence"/>
</dbReference>
<organism evidence="2 3">
    <name type="scientific">Streptomyces zinciresistens K42</name>
    <dbReference type="NCBI Taxonomy" id="700597"/>
    <lineage>
        <taxon>Bacteria</taxon>
        <taxon>Bacillati</taxon>
        <taxon>Actinomycetota</taxon>
        <taxon>Actinomycetes</taxon>
        <taxon>Kitasatosporales</taxon>
        <taxon>Streptomycetaceae</taxon>
        <taxon>Streptomyces</taxon>
    </lineage>
</organism>
<dbReference type="PANTHER" id="PTHR35010">
    <property type="entry name" value="BLL4672 PROTEIN-RELATED"/>
    <property type="match status" value="1"/>
</dbReference>
<gene>
    <name evidence="2" type="ORF">SZN_00375</name>
</gene>
<evidence type="ECO:0000313" key="2">
    <source>
        <dbReference type="EMBL" id="EGX61770.1"/>
    </source>
</evidence>
<dbReference type="Pfam" id="PF17765">
    <property type="entry name" value="MLTR_LBD"/>
    <property type="match status" value="1"/>
</dbReference>
<feature type="domain" description="MmyB-like transcription regulator ligand binding" evidence="1">
    <location>
        <begin position="82"/>
        <end position="225"/>
    </location>
</feature>
<dbReference type="PANTHER" id="PTHR35010:SF2">
    <property type="entry name" value="BLL4672 PROTEIN"/>
    <property type="match status" value="1"/>
</dbReference>
<name>G2G3M4_9ACTN</name>
<evidence type="ECO:0000313" key="3">
    <source>
        <dbReference type="Proteomes" id="UP000004217"/>
    </source>
</evidence>
<dbReference type="Gene3D" id="3.30.450.180">
    <property type="match status" value="1"/>
</dbReference>